<dbReference type="STRING" id="6669.E9GKK6"/>
<protein>
    <recommendedName>
        <fullName evidence="3">DEAD/DEAH box helicase domain-containing protein</fullName>
    </recommendedName>
</protein>
<evidence type="ECO:0008006" key="3">
    <source>
        <dbReference type="Google" id="ProtNLM"/>
    </source>
</evidence>
<evidence type="ECO:0000313" key="2">
    <source>
        <dbReference type="Proteomes" id="UP000000305"/>
    </source>
</evidence>
<dbReference type="InterPro" id="IPR027417">
    <property type="entry name" value="P-loop_NTPase"/>
</dbReference>
<dbReference type="Proteomes" id="UP000000305">
    <property type="component" value="Unassembled WGS sequence"/>
</dbReference>
<reference evidence="1 2" key="1">
    <citation type="journal article" date="2011" name="Science">
        <title>The ecoresponsive genome of Daphnia pulex.</title>
        <authorList>
            <person name="Colbourne J.K."/>
            <person name="Pfrender M.E."/>
            <person name="Gilbert D."/>
            <person name="Thomas W.K."/>
            <person name="Tucker A."/>
            <person name="Oakley T.H."/>
            <person name="Tokishita S."/>
            <person name="Aerts A."/>
            <person name="Arnold G.J."/>
            <person name="Basu M.K."/>
            <person name="Bauer D.J."/>
            <person name="Caceres C.E."/>
            <person name="Carmel L."/>
            <person name="Casola C."/>
            <person name="Choi J.H."/>
            <person name="Detter J.C."/>
            <person name="Dong Q."/>
            <person name="Dusheyko S."/>
            <person name="Eads B.D."/>
            <person name="Frohlich T."/>
            <person name="Geiler-Samerotte K.A."/>
            <person name="Gerlach D."/>
            <person name="Hatcher P."/>
            <person name="Jogdeo S."/>
            <person name="Krijgsveld J."/>
            <person name="Kriventseva E.V."/>
            <person name="Kultz D."/>
            <person name="Laforsch C."/>
            <person name="Lindquist E."/>
            <person name="Lopez J."/>
            <person name="Manak J.R."/>
            <person name="Muller J."/>
            <person name="Pangilinan J."/>
            <person name="Patwardhan R.P."/>
            <person name="Pitluck S."/>
            <person name="Pritham E.J."/>
            <person name="Rechtsteiner A."/>
            <person name="Rho M."/>
            <person name="Rogozin I.B."/>
            <person name="Sakarya O."/>
            <person name="Salamov A."/>
            <person name="Schaack S."/>
            <person name="Shapiro H."/>
            <person name="Shiga Y."/>
            <person name="Skalitzky C."/>
            <person name="Smith Z."/>
            <person name="Souvorov A."/>
            <person name="Sung W."/>
            <person name="Tang Z."/>
            <person name="Tsuchiya D."/>
            <person name="Tu H."/>
            <person name="Vos H."/>
            <person name="Wang M."/>
            <person name="Wolf Y.I."/>
            <person name="Yamagata H."/>
            <person name="Yamada T."/>
            <person name="Ye Y."/>
            <person name="Shaw J.R."/>
            <person name="Andrews J."/>
            <person name="Crease T.J."/>
            <person name="Tang H."/>
            <person name="Lucas S.M."/>
            <person name="Robertson H.M."/>
            <person name="Bork P."/>
            <person name="Koonin E.V."/>
            <person name="Zdobnov E.M."/>
            <person name="Grigoriev I.V."/>
            <person name="Lynch M."/>
            <person name="Boore J.L."/>
        </authorList>
    </citation>
    <scope>NUCLEOTIDE SEQUENCE [LARGE SCALE GENOMIC DNA]</scope>
</reference>
<name>E9GKK6_DAPPU</name>
<sequence length="248" mass="27672">MKKLLGFVIAVSVHQCHESDILSANGVVFRPIEKCQNLLTAMERRSLTFPGKIATAKSVVRFYSVSANVTNAHLADFCSQCGPANKIERSQYTVEKKMTLYESISVWLNNVNTEIFTSKHDIFEVVYFVAELDRKIIAVNMLAYLMFPSTFEKHEHALLLFNLLLEKNIISMDDSLISSVVDVVVAGSIYVKPVEKHLLTTTRQFFGFCILKQQQVEVIDVALTKPDCLVVMSTGGGKSACFLLPGLV</sequence>
<keyword evidence="2" id="KW-1185">Reference proteome</keyword>
<dbReference type="AlphaFoldDB" id="E9GKK6"/>
<dbReference type="OrthoDB" id="10261556at2759"/>
<proteinExistence type="predicted"/>
<accession>E9GKK6</accession>
<dbReference type="SUPFAM" id="SSF52540">
    <property type="entry name" value="P-loop containing nucleoside triphosphate hydrolases"/>
    <property type="match status" value="1"/>
</dbReference>
<dbReference type="KEGG" id="dpx:DAPPUDRAFT_319067"/>
<dbReference type="EMBL" id="GL732549">
    <property type="protein sequence ID" value="EFX80047.1"/>
    <property type="molecule type" value="Genomic_DNA"/>
</dbReference>
<dbReference type="Gene3D" id="3.40.50.300">
    <property type="entry name" value="P-loop containing nucleotide triphosphate hydrolases"/>
    <property type="match status" value="1"/>
</dbReference>
<dbReference type="PhylomeDB" id="E9GKK6"/>
<gene>
    <name evidence="1" type="ORF">DAPPUDRAFT_319067</name>
</gene>
<evidence type="ECO:0000313" key="1">
    <source>
        <dbReference type="EMBL" id="EFX80047.1"/>
    </source>
</evidence>
<dbReference type="InParanoid" id="E9GKK6"/>
<dbReference type="HOGENOM" id="CLU_1121073_0_0_1"/>
<organism evidence="1 2">
    <name type="scientific">Daphnia pulex</name>
    <name type="common">Water flea</name>
    <dbReference type="NCBI Taxonomy" id="6669"/>
    <lineage>
        <taxon>Eukaryota</taxon>
        <taxon>Metazoa</taxon>
        <taxon>Ecdysozoa</taxon>
        <taxon>Arthropoda</taxon>
        <taxon>Crustacea</taxon>
        <taxon>Branchiopoda</taxon>
        <taxon>Diplostraca</taxon>
        <taxon>Cladocera</taxon>
        <taxon>Anomopoda</taxon>
        <taxon>Daphniidae</taxon>
        <taxon>Daphnia</taxon>
    </lineage>
</organism>